<proteinExistence type="predicted"/>
<dbReference type="OrthoDB" id="372624at2759"/>
<evidence type="ECO:0000313" key="2">
    <source>
        <dbReference type="EMBL" id="QDZ22260.1"/>
    </source>
</evidence>
<dbReference type="EMBL" id="CP031040">
    <property type="protein sequence ID" value="QDZ22260.1"/>
    <property type="molecule type" value="Genomic_DNA"/>
</dbReference>
<protein>
    <submittedName>
        <fullName evidence="2">Uncharacterized protein</fullName>
    </submittedName>
</protein>
<evidence type="ECO:0000313" key="3">
    <source>
        <dbReference type="Proteomes" id="UP000316726"/>
    </source>
</evidence>
<sequence length="128" mass="14380">MAEFVSEGGSVLEGEGGEMRAAGAGAEADTPPDGEIKENVFDFKSLEELLNPVDLYAIRFYENLYPFDPHQYVKVADVEEVKEAHVEADEDLDIQEFNEEDIHELNVVSEWDPAEARRVYRDLVGQSS</sequence>
<organism evidence="2 3">
    <name type="scientific">Chloropicon primus</name>
    <dbReference type="NCBI Taxonomy" id="1764295"/>
    <lineage>
        <taxon>Eukaryota</taxon>
        <taxon>Viridiplantae</taxon>
        <taxon>Chlorophyta</taxon>
        <taxon>Chloropicophyceae</taxon>
        <taxon>Chloropicales</taxon>
        <taxon>Chloropicaceae</taxon>
        <taxon>Chloropicon</taxon>
    </lineage>
</organism>
<dbReference type="Proteomes" id="UP000316726">
    <property type="component" value="Chromosome 7"/>
</dbReference>
<gene>
    <name evidence="2" type="ORF">A3770_07p47780</name>
</gene>
<reference evidence="2 3" key="1">
    <citation type="submission" date="2018-07" db="EMBL/GenBank/DDBJ databases">
        <title>The complete nuclear genome of the prasinophyte Chloropicon primus (CCMP1205).</title>
        <authorList>
            <person name="Pombert J.-F."/>
            <person name="Otis C."/>
            <person name="Turmel M."/>
            <person name="Lemieux C."/>
        </authorList>
    </citation>
    <scope>NUCLEOTIDE SEQUENCE [LARGE SCALE GENOMIC DNA]</scope>
    <source>
        <strain evidence="2 3">CCMP1205</strain>
    </source>
</reference>
<name>A0A5B8MS69_9CHLO</name>
<feature type="compositionally biased region" description="Low complexity" evidence="1">
    <location>
        <begin position="1"/>
        <end position="28"/>
    </location>
</feature>
<keyword evidence="3" id="KW-1185">Reference proteome</keyword>
<evidence type="ECO:0000256" key="1">
    <source>
        <dbReference type="SAM" id="MobiDB-lite"/>
    </source>
</evidence>
<accession>A0A5B8MS69</accession>
<feature type="region of interest" description="Disordered" evidence="1">
    <location>
        <begin position="1"/>
        <end position="36"/>
    </location>
</feature>
<dbReference type="AlphaFoldDB" id="A0A5B8MS69"/>